<evidence type="ECO:0000313" key="5">
    <source>
        <dbReference type="Proteomes" id="UP000095300"/>
    </source>
</evidence>
<dbReference type="SMART" id="SM00949">
    <property type="entry name" value="PAZ"/>
    <property type="match status" value="1"/>
</dbReference>
<dbReference type="InterPro" id="IPR032473">
    <property type="entry name" value="Argonaute_Mid_dom"/>
</dbReference>
<dbReference type="EnsemblMetazoa" id="SCAU007190-RA">
    <property type="protein sequence ID" value="SCAU007190-PA"/>
    <property type="gene ID" value="SCAU007190"/>
</dbReference>
<dbReference type="InterPro" id="IPR036397">
    <property type="entry name" value="RNaseH_sf"/>
</dbReference>
<dbReference type="Pfam" id="PF02170">
    <property type="entry name" value="PAZ"/>
    <property type="match status" value="1"/>
</dbReference>
<evidence type="ECO:0000259" key="2">
    <source>
        <dbReference type="PROSITE" id="PS50821"/>
    </source>
</evidence>
<dbReference type="PANTHER" id="PTHR22891">
    <property type="entry name" value="EUKARYOTIC TRANSLATION INITIATION FACTOR 2C"/>
    <property type="match status" value="1"/>
</dbReference>
<dbReference type="Pfam" id="PF08699">
    <property type="entry name" value="ArgoL1"/>
    <property type="match status" value="1"/>
</dbReference>
<dbReference type="InterPro" id="IPR032474">
    <property type="entry name" value="Argonaute_N"/>
</dbReference>
<dbReference type="Pfam" id="PF16488">
    <property type="entry name" value="ArgoL2"/>
    <property type="match status" value="1"/>
</dbReference>
<comment type="similarity">
    <text evidence="1">Belongs to the argonaute family.</text>
</comment>
<dbReference type="SUPFAM" id="SSF53098">
    <property type="entry name" value="Ribonuclease H-like"/>
    <property type="match status" value="1"/>
</dbReference>
<keyword evidence="5" id="KW-1185">Reference proteome</keyword>
<dbReference type="Gene3D" id="3.40.50.2300">
    <property type="match status" value="1"/>
</dbReference>
<protein>
    <recommendedName>
        <fullName evidence="6">Piwi domain-containing protein</fullName>
    </recommendedName>
</protein>
<evidence type="ECO:0000256" key="1">
    <source>
        <dbReference type="RuleBase" id="RU361178"/>
    </source>
</evidence>
<dbReference type="CDD" id="cd04657">
    <property type="entry name" value="Piwi_ago-like"/>
    <property type="match status" value="1"/>
</dbReference>
<dbReference type="InterPro" id="IPR045246">
    <property type="entry name" value="Piwi_ago-like"/>
</dbReference>
<dbReference type="InterPro" id="IPR032472">
    <property type="entry name" value="ArgoL2"/>
</dbReference>
<dbReference type="GO" id="GO:0034587">
    <property type="term" value="P:piRNA processing"/>
    <property type="evidence" value="ECO:0007669"/>
    <property type="project" value="UniProtKB-ARBA"/>
</dbReference>
<feature type="domain" description="PAZ" evidence="2">
    <location>
        <begin position="221"/>
        <end position="332"/>
    </location>
</feature>
<dbReference type="VEuPathDB" id="VectorBase:SCAU007190"/>
<dbReference type="GO" id="GO:0004521">
    <property type="term" value="F:RNA endonuclease activity"/>
    <property type="evidence" value="ECO:0007669"/>
    <property type="project" value="UniProtKB-ARBA"/>
</dbReference>
<dbReference type="Pfam" id="PF02171">
    <property type="entry name" value="Piwi"/>
    <property type="match status" value="1"/>
</dbReference>
<dbReference type="CDD" id="cd02846">
    <property type="entry name" value="PAZ_argonaute_like"/>
    <property type="match status" value="1"/>
</dbReference>
<evidence type="ECO:0008006" key="6">
    <source>
        <dbReference type="Google" id="ProtNLM"/>
    </source>
</evidence>
<dbReference type="OrthoDB" id="10252740at2759"/>
<dbReference type="SMART" id="SM01163">
    <property type="entry name" value="DUF1785"/>
    <property type="match status" value="1"/>
</dbReference>
<gene>
    <name evidence="4" type="primary">106084753</name>
</gene>
<dbReference type="InterPro" id="IPR036085">
    <property type="entry name" value="PAZ_dom_sf"/>
</dbReference>
<dbReference type="GO" id="GO:0003723">
    <property type="term" value="F:RNA binding"/>
    <property type="evidence" value="ECO:0007669"/>
    <property type="project" value="InterPro"/>
</dbReference>
<dbReference type="Proteomes" id="UP000095300">
    <property type="component" value="Unassembled WGS sequence"/>
</dbReference>
<dbReference type="InterPro" id="IPR014811">
    <property type="entry name" value="ArgoL1"/>
</dbReference>
<dbReference type="Gene3D" id="3.30.420.10">
    <property type="entry name" value="Ribonuclease H-like superfamily/Ribonuclease H"/>
    <property type="match status" value="1"/>
</dbReference>
<dbReference type="KEGG" id="scac:106084753"/>
<dbReference type="Pfam" id="PF16487">
    <property type="entry name" value="ArgoMid"/>
    <property type="match status" value="1"/>
</dbReference>
<dbReference type="PROSITE" id="PS50822">
    <property type="entry name" value="PIWI"/>
    <property type="match status" value="1"/>
</dbReference>
<dbReference type="STRING" id="35570.A0A1I8PE29"/>
<dbReference type="InterPro" id="IPR003100">
    <property type="entry name" value="PAZ_dom"/>
</dbReference>
<feature type="domain" description="Piwi" evidence="3">
    <location>
        <begin position="500"/>
        <end position="799"/>
    </location>
</feature>
<dbReference type="InterPro" id="IPR012337">
    <property type="entry name" value="RNaseH-like_sf"/>
</dbReference>
<dbReference type="PROSITE" id="PS50821">
    <property type="entry name" value="PAZ"/>
    <property type="match status" value="1"/>
</dbReference>
<dbReference type="GO" id="GO:0035194">
    <property type="term" value="P:regulatory ncRNA-mediated post-transcriptional gene silencing"/>
    <property type="evidence" value="ECO:0007669"/>
    <property type="project" value="UniProtKB-ARBA"/>
</dbReference>
<dbReference type="Gene3D" id="2.170.260.10">
    <property type="entry name" value="paz domain"/>
    <property type="match status" value="1"/>
</dbReference>
<proteinExistence type="inferred from homology"/>
<reference evidence="4" key="1">
    <citation type="submission" date="2020-05" db="UniProtKB">
        <authorList>
            <consortium name="EnsemblMetazoa"/>
        </authorList>
    </citation>
    <scope>IDENTIFICATION</scope>
    <source>
        <strain evidence="4">USDA</strain>
    </source>
</reference>
<dbReference type="AlphaFoldDB" id="A0A1I8PE29"/>
<dbReference type="Pfam" id="PF16486">
    <property type="entry name" value="ArgoN"/>
    <property type="match status" value="1"/>
</dbReference>
<evidence type="ECO:0000259" key="3">
    <source>
        <dbReference type="PROSITE" id="PS50822"/>
    </source>
</evidence>
<dbReference type="SUPFAM" id="SSF101690">
    <property type="entry name" value="PAZ domain"/>
    <property type="match status" value="1"/>
</dbReference>
<sequence length="830" mass="94604">METSFQKMSVSNEQVLPLKPKSCSGIVRGTLGTPGSVEVNYLKLDINNMPNEAYHYDVTITPDRPKKFLRPAFDQCQREMFGTIAAAYDGMKSCYTISRLPTPIEHTVQVADSGNRMKDFKVEIKETTDLVVDLNSLRTYHRESVSDKPMRAIQVLDVVLSGNNHERGIRVGRSFFHKPANPFDLEGGYEAWTGLFQAAILGEQPFINVDIAHKSFPRKSSLIEYLQNQNIRPDEPLNNYSYRDVEKFLKGIDIVYEPPTSFGSFPRRYRVLGIGDPASKLRFRNDEGLELTVAAYFQSRGYQLRFPNLNCVKVGSTVRSIALPMELCHISEGQALNRKDDAKQVQKMIRFAATSTNVRKEKIMNILQYFKHNDSPIIRAFGIQIGSNFIKVPMRNLPSPYMEYLGGQTVTTFKGAWRMDGKKFLACSKPQGGGHKWCIMYEKNPGSRLNYNELNNFKNNVLRESEKLNMNLEKSAEIIEYNSRDIASTLQDLAKQKYALVFVVLGKFASYATVKQSAELRVGILTQCIKEQTVGRTARDQTVFSNILLKVNGKLNGTNHKISADAMMAPIKKVMYLGADVTHPSPDQREIPSVVGVAASHDLFGACYNMQYRLQSSKREDIEDMESIVLTHLQVFAKYQKGYPEQIIYYRDGVSDGQFPIIRNVELTAIKRACAKLKCQPKLTCVIVVKRHHTRFFPMKQPRDARDFNNVDPGTVVDQHITHPNEVQFFMVSHQSIQGTAKPTRYNVIMDESKFNIDVLQKLTYNLCHLFPRCNRVVSYPAPAYLAHLVAFRGRVYLEGARGYSKDLKVEYERRLIKPNFMETNPMYFI</sequence>
<accession>A0A1I8PE29</accession>
<dbReference type="SMART" id="SM00950">
    <property type="entry name" value="Piwi"/>
    <property type="match status" value="1"/>
</dbReference>
<dbReference type="GO" id="GO:0005737">
    <property type="term" value="C:cytoplasm"/>
    <property type="evidence" value="ECO:0007669"/>
    <property type="project" value="UniProtKB-ARBA"/>
</dbReference>
<organism evidence="4 5">
    <name type="scientific">Stomoxys calcitrans</name>
    <name type="common">Stable fly</name>
    <name type="synonym">Conops calcitrans</name>
    <dbReference type="NCBI Taxonomy" id="35570"/>
    <lineage>
        <taxon>Eukaryota</taxon>
        <taxon>Metazoa</taxon>
        <taxon>Ecdysozoa</taxon>
        <taxon>Arthropoda</taxon>
        <taxon>Hexapoda</taxon>
        <taxon>Insecta</taxon>
        <taxon>Pterygota</taxon>
        <taxon>Neoptera</taxon>
        <taxon>Endopterygota</taxon>
        <taxon>Diptera</taxon>
        <taxon>Brachycera</taxon>
        <taxon>Muscomorpha</taxon>
        <taxon>Muscoidea</taxon>
        <taxon>Muscidae</taxon>
        <taxon>Stomoxys</taxon>
    </lineage>
</organism>
<name>A0A1I8PE29_STOCA</name>
<evidence type="ECO:0000313" key="4">
    <source>
        <dbReference type="EnsemblMetazoa" id="SCAU007190-PA"/>
    </source>
</evidence>
<dbReference type="InterPro" id="IPR003165">
    <property type="entry name" value="Piwi"/>
</dbReference>